<protein>
    <submittedName>
        <fullName evidence="3">Phage tail tape measure protein</fullName>
    </submittedName>
</protein>
<evidence type="ECO:0000313" key="4">
    <source>
        <dbReference type="Proteomes" id="UP001164761"/>
    </source>
</evidence>
<proteinExistence type="predicted"/>
<keyword evidence="2" id="KW-0472">Membrane</keyword>
<dbReference type="Proteomes" id="UP001164761">
    <property type="component" value="Chromosome"/>
</dbReference>
<name>A0ABY6ZR21_9BACL</name>
<evidence type="ECO:0000256" key="1">
    <source>
        <dbReference type="ARBA" id="ARBA00022612"/>
    </source>
</evidence>
<feature type="transmembrane region" description="Helical" evidence="2">
    <location>
        <begin position="619"/>
        <end position="640"/>
    </location>
</feature>
<dbReference type="PANTHER" id="PTHR37813">
    <property type="entry name" value="FELS-2 PROPHAGE PROTEIN"/>
    <property type="match status" value="1"/>
</dbReference>
<organism evidence="3 4">
    <name type="scientific">Alicyclobacillus fastidiosus</name>
    <dbReference type="NCBI Taxonomy" id="392011"/>
    <lineage>
        <taxon>Bacteria</taxon>
        <taxon>Bacillati</taxon>
        <taxon>Bacillota</taxon>
        <taxon>Bacilli</taxon>
        <taxon>Bacillales</taxon>
        <taxon>Alicyclobacillaceae</taxon>
        <taxon>Alicyclobacillus</taxon>
    </lineage>
</organism>
<sequence>MIKEVVWIMADFIVSMVLTAVNDITPVLTEINAQLDSLKASMATLSGVAAGVDTTAMESMAPAMAETAKQADMAAASVTGVSAAATGVDATAIETMAPAMASASVAAKDVENNVKRVGNATKDAAKQAKEMKNGLKAIGEVGMGFTAGGAVLGFGIVEGIKTAGEFQSKLVTIQDTTGATTKQMNSLGDSIMNVASKVSRFSDLDVAGFAQQLSSGGLGSVANVQKLLMPMTQFADAQMYEGKVSDGSEAVNMAINMAHLLGHYDPTSLAKSLNTFNEYSSMEPGSSDDLFQTLKYLAPTALRSLHMNETSVMQMAALANRVGLTGSHGGTNAADMVLRLIPGYVMGTTGKPSATVMSAMEQLGMVNAQGQSQFFKNGQIVNFQKLIQTLVEDGKKFNPEELTKLYTHVFGVQGGRAATIFADPQVLNQLKGMETQLTHMKSTTQIQQDQQNTPAGQMNELRSNLQTADIRIAKQLGAALNPLLHTLNAILAKFLVFEQQHPKLLQFIAVFASIAAAVLLTIGPTLLLVAGVGKFAGFLKGDDLKAGAKIFASMGRFVLSTARSFAQLALGIDKSTIAYVANVAKTIAVKTAQLAVAAASKTWAAMQWLVNAAMDANPIGIVILAIAALVAAVVLVVTHWKTCVQWLQNAWNWFKHLGVAAQSAIALIMPIVGIPAMIIAHWGQIASFFDNIWKHISPVISGVERFLGIGGGSSPQLVAGSGSGGNTQVTNHFYITSTNPKQAANETASVQDKYYRSRYPLPAAR</sequence>
<gene>
    <name evidence="3" type="ORF">NZD89_09330</name>
</gene>
<dbReference type="RefSeq" id="WP_268008442.1">
    <property type="nucleotide sequence ID" value="NZ_BSUT01000001.1"/>
</dbReference>
<dbReference type="PANTHER" id="PTHR37813:SF1">
    <property type="entry name" value="FELS-2 PROPHAGE PROTEIN"/>
    <property type="match status" value="1"/>
</dbReference>
<dbReference type="EMBL" id="CP104067">
    <property type="protein sequence ID" value="WAH44561.1"/>
    <property type="molecule type" value="Genomic_DNA"/>
</dbReference>
<dbReference type="NCBIfam" id="TIGR01760">
    <property type="entry name" value="tape_meas_TP901"/>
    <property type="match status" value="1"/>
</dbReference>
<evidence type="ECO:0000256" key="2">
    <source>
        <dbReference type="SAM" id="Phobius"/>
    </source>
</evidence>
<dbReference type="InterPro" id="IPR010090">
    <property type="entry name" value="Phage_tape_meas"/>
</dbReference>
<keyword evidence="4" id="KW-1185">Reference proteome</keyword>
<evidence type="ECO:0000313" key="3">
    <source>
        <dbReference type="EMBL" id="WAH44561.1"/>
    </source>
</evidence>
<feature type="transmembrane region" description="Helical" evidence="2">
    <location>
        <begin position="660"/>
        <end position="680"/>
    </location>
</feature>
<keyword evidence="2" id="KW-1133">Transmembrane helix</keyword>
<reference evidence="3" key="1">
    <citation type="submission" date="2022-08" db="EMBL/GenBank/DDBJ databases">
        <title>Alicyclobacillus fastidiosus DSM 17978, complete genome.</title>
        <authorList>
            <person name="Wang Q."/>
            <person name="Cai R."/>
            <person name="Wang Z."/>
        </authorList>
    </citation>
    <scope>NUCLEOTIDE SEQUENCE</scope>
    <source>
        <strain evidence="3">DSM 17978</strain>
    </source>
</reference>
<keyword evidence="1" id="KW-1188">Viral release from host cell</keyword>
<accession>A0ABY6ZR21</accession>
<keyword evidence="2" id="KW-0812">Transmembrane</keyword>
<feature type="transmembrane region" description="Helical" evidence="2">
    <location>
        <begin position="504"/>
        <end position="530"/>
    </location>
</feature>